<comment type="subcellular location">
    <subcellularLocation>
        <location evidence="1">Cytoplasm</location>
    </subcellularLocation>
</comment>
<organism evidence="12 13">
    <name type="scientific">Frischella perrara</name>
    <dbReference type="NCBI Taxonomy" id="1267021"/>
    <lineage>
        <taxon>Bacteria</taxon>
        <taxon>Pseudomonadati</taxon>
        <taxon>Pseudomonadota</taxon>
        <taxon>Gammaproteobacteria</taxon>
        <taxon>Orbales</taxon>
        <taxon>Orbaceae</taxon>
        <taxon>Frischella</taxon>
    </lineage>
</organism>
<dbReference type="EMBL" id="CP009056">
    <property type="protein sequence ID" value="AJA45390.1"/>
    <property type="molecule type" value="Genomic_DNA"/>
</dbReference>
<dbReference type="OrthoDB" id="6331866at2"/>
<reference evidence="12 13" key="1">
    <citation type="journal article" date="2014" name="Appl. Environ. Microbiol.">
        <title>Gut symbionts from distinct hosts exhibit genotoxic activity via divergent colibactin biosynthetic pathways.</title>
        <authorList>
            <person name="Engel P."/>
            <person name="Vizcaino M.I."/>
            <person name="Crawford J.M."/>
        </authorList>
    </citation>
    <scope>NUCLEOTIDE SEQUENCE [LARGE SCALE GENOMIC DNA]</scope>
    <source>
        <strain evidence="12 13">PEB0191</strain>
    </source>
</reference>
<evidence type="ECO:0000256" key="1">
    <source>
        <dbReference type="ARBA" id="ARBA00004496"/>
    </source>
</evidence>
<dbReference type="GO" id="GO:0005737">
    <property type="term" value="C:cytoplasm"/>
    <property type="evidence" value="ECO:0007669"/>
    <property type="project" value="UniProtKB-SubCell"/>
</dbReference>
<evidence type="ECO:0000313" key="12">
    <source>
        <dbReference type="EMBL" id="AJA45390.1"/>
    </source>
</evidence>
<evidence type="ECO:0000256" key="2">
    <source>
        <dbReference type="ARBA" id="ARBA00022448"/>
    </source>
</evidence>
<dbReference type="Proteomes" id="UP000030901">
    <property type="component" value="Chromosome"/>
</dbReference>
<dbReference type="InterPro" id="IPR001127">
    <property type="entry name" value="PTS_EIIA_1_perm"/>
</dbReference>
<keyword evidence="2" id="KW-0813">Transport</keyword>
<proteinExistence type="predicted"/>
<accession>A0A0A7S1J7</accession>
<name>A0A0A7S1J7_FRIPE</name>
<evidence type="ECO:0000256" key="10">
    <source>
        <dbReference type="ARBA" id="ARBA00042873"/>
    </source>
</evidence>
<keyword evidence="4 12" id="KW-0808">Transferase</keyword>
<evidence type="ECO:0000256" key="4">
    <source>
        <dbReference type="ARBA" id="ARBA00022679"/>
    </source>
</evidence>
<evidence type="ECO:0000313" key="13">
    <source>
        <dbReference type="Proteomes" id="UP000030901"/>
    </source>
</evidence>
<dbReference type="RefSeq" id="WP_039105150.1">
    <property type="nucleotide sequence ID" value="NZ_CP009056.1"/>
</dbReference>
<dbReference type="InterPro" id="IPR050890">
    <property type="entry name" value="PTS_EIIA_component"/>
</dbReference>
<evidence type="ECO:0000256" key="6">
    <source>
        <dbReference type="ARBA" id="ARBA00022777"/>
    </source>
</evidence>
<evidence type="ECO:0000259" key="11">
    <source>
        <dbReference type="PROSITE" id="PS51093"/>
    </source>
</evidence>
<dbReference type="KEGG" id="fpp:FPB0191_01574"/>
<dbReference type="SUPFAM" id="SSF51261">
    <property type="entry name" value="Duplicated hybrid motif"/>
    <property type="match status" value="1"/>
</dbReference>
<dbReference type="PANTHER" id="PTHR45008:SF1">
    <property type="entry name" value="PTS SYSTEM GLUCOSE-SPECIFIC EIIA COMPONENT"/>
    <property type="match status" value="1"/>
</dbReference>
<dbReference type="NCBIfam" id="TIGR00830">
    <property type="entry name" value="PTBA"/>
    <property type="match status" value="1"/>
</dbReference>
<dbReference type="GO" id="GO:0009401">
    <property type="term" value="P:phosphoenolpyruvate-dependent sugar phosphotransferase system"/>
    <property type="evidence" value="ECO:0007669"/>
    <property type="project" value="UniProtKB-KW"/>
</dbReference>
<dbReference type="Gene3D" id="2.70.70.10">
    <property type="entry name" value="Glucose Permease (Domain IIA)"/>
    <property type="match status" value="1"/>
</dbReference>
<dbReference type="GO" id="GO:0016301">
    <property type="term" value="F:kinase activity"/>
    <property type="evidence" value="ECO:0007669"/>
    <property type="project" value="UniProtKB-KW"/>
</dbReference>
<evidence type="ECO:0000256" key="7">
    <source>
        <dbReference type="ARBA" id="ARBA00039163"/>
    </source>
</evidence>
<feature type="domain" description="PTS EIIA type-1" evidence="11">
    <location>
        <begin position="30"/>
        <end position="136"/>
    </location>
</feature>
<dbReference type="InterPro" id="IPR011055">
    <property type="entry name" value="Dup_hybrid_motif"/>
</dbReference>
<gene>
    <name evidence="12" type="ORF">FPB0191_01574</name>
</gene>
<protein>
    <recommendedName>
        <fullName evidence="7">PTS system glucose-specific EIIA component</fullName>
    </recommendedName>
    <alternativeName>
        <fullName evidence="10">EIIA-Glc</fullName>
    </alternativeName>
    <alternativeName>
        <fullName evidence="9">EIII-Glc</fullName>
    </alternativeName>
    <alternativeName>
        <fullName evidence="8">Glucose-specific phosphotransferase enzyme IIA component</fullName>
    </alternativeName>
</protein>
<evidence type="ECO:0000256" key="5">
    <source>
        <dbReference type="ARBA" id="ARBA00022683"/>
    </source>
</evidence>
<dbReference type="HOGENOM" id="CLU_012312_5_1_6"/>
<keyword evidence="6" id="KW-0418">Kinase</keyword>
<dbReference type="STRING" id="1267021.FPB0191_01574"/>
<dbReference type="FunFam" id="2.70.70.10:FF:000001">
    <property type="entry name" value="PTS system glucose-specific IIA component"/>
    <property type="match status" value="1"/>
</dbReference>
<keyword evidence="13" id="KW-1185">Reference proteome</keyword>
<dbReference type="PANTHER" id="PTHR45008">
    <property type="entry name" value="PTS SYSTEM GLUCOSE-SPECIFIC EIIA COMPONENT"/>
    <property type="match status" value="1"/>
</dbReference>
<sequence length="162" mass="17751">MFGLFKKKKKQVELFSVCEGTFKSIEQVNDPVFSGKVMGDGYAITPVDGKVQVYSPVKGKVMSIFPTKHAITFVTDEGIEGLIHMGIDTVALKGDGFNVHVQEGQTVDQNTLLADMDVDFITEQGKDRDIIMVFTNLEENQKVAINHSGAVNKAQSIGNIEL</sequence>
<keyword evidence="5" id="KW-0598">Phosphotransferase system</keyword>
<keyword evidence="3" id="KW-0762">Sugar transport</keyword>
<dbReference type="Pfam" id="PF00358">
    <property type="entry name" value="PTS_EIIA_1"/>
    <property type="match status" value="1"/>
</dbReference>
<dbReference type="PROSITE" id="PS51093">
    <property type="entry name" value="PTS_EIIA_TYPE_1"/>
    <property type="match status" value="1"/>
</dbReference>
<evidence type="ECO:0000256" key="9">
    <source>
        <dbReference type="ARBA" id="ARBA00042526"/>
    </source>
</evidence>
<evidence type="ECO:0000256" key="8">
    <source>
        <dbReference type="ARBA" id="ARBA00042296"/>
    </source>
</evidence>
<dbReference type="AlphaFoldDB" id="A0A0A7S1J7"/>
<evidence type="ECO:0000256" key="3">
    <source>
        <dbReference type="ARBA" id="ARBA00022597"/>
    </source>
</evidence>